<reference evidence="2 3" key="1">
    <citation type="submission" date="2017-01" db="EMBL/GenBank/DDBJ databases">
        <title>Genome Sequencing of a Marine Spirillum, Oceanospirillum multiglobuliferum ATCC 33336, from Japan.</title>
        <authorList>
            <person name="Carney J.G."/>
            <person name="Trachtenberg A.M."/>
            <person name="Rheaume B.A."/>
            <person name="Linnane J.D."/>
            <person name="Pitts N.L."/>
            <person name="Mykles D.L."/>
            <person name="Maclea K.S."/>
        </authorList>
    </citation>
    <scope>NUCLEOTIDE SEQUENCE [LARGE SCALE GENOMIC DNA]</scope>
    <source>
        <strain evidence="2 3">ATCC 33336</strain>
    </source>
</reference>
<accession>A0A1T4RNV8</accession>
<evidence type="ECO:0000256" key="1">
    <source>
        <dbReference type="SAM" id="Phobius"/>
    </source>
</evidence>
<dbReference type="Proteomes" id="UP000191418">
    <property type="component" value="Unassembled WGS sequence"/>
</dbReference>
<evidence type="ECO:0000313" key="2">
    <source>
        <dbReference type="EMBL" id="OPX54657.1"/>
    </source>
</evidence>
<protein>
    <submittedName>
        <fullName evidence="2">Uncharacterized protein</fullName>
    </submittedName>
</protein>
<sequence length="106" mass="11782">MNKAHLAQLNLKFIEKSAWIVTVSFFALVTIVFAFKLSTTAIFLGAAAGFILGIISPFFWYKNYQILNTLAPSFLLIIPGGSLANSSDTINVSFQWRLQTLSATRY</sequence>
<feature type="transmembrane region" description="Helical" evidence="1">
    <location>
        <begin position="41"/>
        <end position="61"/>
    </location>
</feature>
<keyword evidence="3" id="KW-1185">Reference proteome</keyword>
<organism evidence="2 3">
    <name type="scientific">Oceanospirillum multiglobuliferum</name>
    <dbReference type="NCBI Taxonomy" id="64969"/>
    <lineage>
        <taxon>Bacteria</taxon>
        <taxon>Pseudomonadati</taxon>
        <taxon>Pseudomonadota</taxon>
        <taxon>Gammaproteobacteria</taxon>
        <taxon>Oceanospirillales</taxon>
        <taxon>Oceanospirillaceae</taxon>
        <taxon>Oceanospirillum</taxon>
    </lineage>
</organism>
<proteinExistence type="predicted"/>
<dbReference type="EMBL" id="MTSM01000020">
    <property type="protein sequence ID" value="OPX54657.1"/>
    <property type="molecule type" value="Genomic_DNA"/>
</dbReference>
<feature type="transmembrane region" description="Helical" evidence="1">
    <location>
        <begin position="18"/>
        <end position="35"/>
    </location>
</feature>
<dbReference type="AlphaFoldDB" id="A0A1T4RNV8"/>
<evidence type="ECO:0000313" key="3">
    <source>
        <dbReference type="Proteomes" id="UP000191418"/>
    </source>
</evidence>
<dbReference type="OrthoDB" id="6193381at2"/>
<dbReference type="RefSeq" id="WP_078746035.1">
    <property type="nucleotide sequence ID" value="NZ_FUXG01000019.1"/>
</dbReference>
<comment type="caution">
    <text evidence="2">The sequence shown here is derived from an EMBL/GenBank/DDBJ whole genome shotgun (WGS) entry which is preliminary data.</text>
</comment>
<keyword evidence="1" id="KW-0812">Transmembrane</keyword>
<name>A0A1T4RNV8_9GAMM</name>
<keyword evidence="1" id="KW-0472">Membrane</keyword>
<keyword evidence="1" id="KW-1133">Transmembrane helix</keyword>
<gene>
    <name evidence="2" type="ORF">BTE48_12800</name>
</gene>